<dbReference type="PANTHER" id="PTHR11702">
    <property type="entry name" value="DEVELOPMENTALLY REGULATED GTP-BINDING PROTEIN-RELATED"/>
    <property type="match status" value="1"/>
</dbReference>
<evidence type="ECO:0000256" key="7">
    <source>
        <dbReference type="HAMAP-Rule" id="MF_01454"/>
    </source>
</evidence>
<dbReference type="InterPro" id="IPR031167">
    <property type="entry name" value="G_OBG"/>
</dbReference>
<dbReference type="Proteomes" id="UP000321595">
    <property type="component" value="Chromosome"/>
</dbReference>
<dbReference type="RefSeq" id="WP_146962776.1">
    <property type="nucleotide sequence ID" value="NZ_CP042467.1"/>
</dbReference>
<dbReference type="InterPro" id="IPR006073">
    <property type="entry name" value="GTP-bd"/>
</dbReference>
<dbReference type="InterPro" id="IPR027417">
    <property type="entry name" value="P-loop_NTPase"/>
</dbReference>
<dbReference type="CDD" id="cd01898">
    <property type="entry name" value="Obg"/>
    <property type="match status" value="1"/>
</dbReference>
<evidence type="ECO:0000256" key="2">
    <source>
        <dbReference type="ARBA" id="ARBA00022490"/>
    </source>
</evidence>
<dbReference type="NCBIfam" id="NF008954">
    <property type="entry name" value="PRK12296.1"/>
    <property type="match status" value="1"/>
</dbReference>
<proteinExistence type="inferred from homology"/>
<feature type="domain" description="Obg" evidence="9">
    <location>
        <begin position="1"/>
        <end position="158"/>
    </location>
</feature>
<dbReference type="GO" id="GO:0000287">
    <property type="term" value="F:magnesium ion binding"/>
    <property type="evidence" value="ECO:0007669"/>
    <property type="project" value="InterPro"/>
</dbReference>
<dbReference type="AlphaFoldDB" id="A0A5B8XZP3"/>
<keyword evidence="5 7" id="KW-0460">Magnesium</keyword>
<keyword evidence="3 7" id="KW-0547">Nucleotide-binding</keyword>
<feature type="binding site" evidence="7">
    <location>
        <begin position="317"/>
        <end position="319"/>
    </location>
    <ligand>
        <name>GTP</name>
        <dbReference type="ChEBI" id="CHEBI:37565"/>
    </ligand>
</feature>
<evidence type="ECO:0000259" key="9">
    <source>
        <dbReference type="PROSITE" id="PS51883"/>
    </source>
</evidence>
<protein>
    <recommendedName>
        <fullName evidence="7">GTPase Obg</fullName>
        <ecNumber evidence="7">3.6.5.-</ecNumber>
    </recommendedName>
    <alternativeName>
        <fullName evidence="7">GTP-binding protein Obg</fullName>
    </alternativeName>
</protein>
<name>A0A5B8XZP3_9DELT</name>
<dbReference type="GO" id="GO:0003924">
    <property type="term" value="F:GTPase activity"/>
    <property type="evidence" value="ECO:0007669"/>
    <property type="project" value="UniProtKB-UniRule"/>
</dbReference>
<dbReference type="InterPro" id="IPR036726">
    <property type="entry name" value="GTP1_OBG_dom_sf"/>
</dbReference>
<keyword evidence="4 7" id="KW-0378">Hydrolase</keyword>
<dbReference type="Pfam" id="PF01926">
    <property type="entry name" value="MMR_HSR1"/>
    <property type="match status" value="1"/>
</dbReference>
<feature type="binding site" evidence="7">
    <location>
        <begin position="190"/>
        <end position="194"/>
    </location>
    <ligand>
        <name>GTP</name>
        <dbReference type="ChEBI" id="CHEBI:37565"/>
    </ligand>
</feature>
<dbReference type="GO" id="GO:0005737">
    <property type="term" value="C:cytoplasm"/>
    <property type="evidence" value="ECO:0007669"/>
    <property type="project" value="UniProtKB-SubCell"/>
</dbReference>
<accession>A0A5B8XZP3</accession>
<dbReference type="PRINTS" id="PR00326">
    <property type="entry name" value="GTP1OBG"/>
</dbReference>
<keyword evidence="11" id="KW-1185">Reference proteome</keyword>
<keyword evidence="6 7" id="KW-0342">GTP-binding</keyword>
<dbReference type="SUPFAM" id="SSF52540">
    <property type="entry name" value="P-loop containing nucleoside triphosphate hydrolases"/>
    <property type="match status" value="1"/>
</dbReference>
<keyword evidence="7" id="KW-0479">Metal-binding</keyword>
<dbReference type="FunFam" id="2.70.210.12:FF:000001">
    <property type="entry name" value="GTPase Obg"/>
    <property type="match status" value="1"/>
</dbReference>
<dbReference type="PIRSF" id="PIRSF002401">
    <property type="entry name" value="GTP_bd_Obg/CgtA"/>
    <property type="match status" value="1"/>
</dbReference>
<dbReference type="PROSITE" id="PS51710">
    <property type="entry name" value="G_OBG"/>
    <property type="match status" value="1"/>
</dbReference>
<dbReference type="PROSITE" id="PS51883">
    <property type="entry name" value="OBG"/>
    <property type="match status" value="1"/>
</dbReference>
<gene>
    <name evidence="10" type="primary">obgE</name>
    <name evidence="7" type="synonym">obg</name>
    <name evidence="10" type="ORF">FRD01_20345</name>
</gene>
<dbReference type="Gene3D" id="2.70.210.12">
    <property type="entry name" value="GTP1/OBG domain"/>
    <property type="match status" value="1"/>
</dbReference>
<dbReference type="PANTHER" id="PTHR11702:SF31">
    <property type="entry name" value="MITOCHONDRIAL RIBOSOME-ASSOCIATED GTPASE 2"/>
    <property type="match status" value="1"/>
</dbReference>
<dbReference type="Gene3D" id="3.40.50.300">
    <property type="entry name" value="P-loop containing nucleotide triphosphate hydrolases"/>
    <property type="match status" value="1"/>
</dbReference>
<dbReference type="NCBIfam" id="TIGR02729">
    <property type="entry name" value="Obg_CgtA"/>
    <property type="match status" value="1"/>
</dbReference>
<dbReference type="InterPro" id="IPR045086">
    <property type="entry name" value="OBG_GTPase"/>
</dbReference>
<feature type="binding site" evidence="7">
    <location>
        <position position="172"/>
    </location>
    <ligand>
        <name>Mg(2+)</name>
        <dbReference type="ChEBI" id="CHEBI:18420"/>
    </ligand>
</feature>
<dbReference type="Pfam" id="PF01018">
    <property type="entry name" value="GTP1_OBG"/>
    <property type="match status" value="1"/>
</dbReference>
<comment type="function">
    <text evidence="7">An essential GTPase which binds GTP, GDP and possibly (p)ppGpp with moderate affinity, with high nucleotide exchange rates and a fairly low GTP hydrolysis rate. Plays a role in control of the cell cycle, stress response, ribosome biogenesis and in those bacteria that undergo differentiation, in morphogenesis control.</text>
</comment>
<dbReference type="PROSITE" id="PS00905">
    <property type="entry name" value="GTP1_OBG"/>
    <property type="match status" value="1"/>
</dbReference>
<comment type="subunit">
    <text evidence="7">Monomer.</text>
</comment>
<dbReference type="EMBL" id="CP042467">
    <property type="protein sequence ID" value="QED29543.1"/>
    <property type="molecule type" value="Genomic_DNA"/>
</dbReference>
<dbReference type="OrthoDB" id="9807318at2"/>
<reference evidence="10 11" key="1">
    <citation type="submission" date="2019-08" db="EMBL/GenBank/DDBJ databases">
        <authorList>
            <person name="Liang Q."/>
        </authorList>
    </citation>
    <scope>NUCLEOTIDE SEQUENCE [LARGE SCALE GENOMIC DNA]</scope>
    <source>
        <strain evidence="10 11">V1718</strain>
    </source>
</reference>
<feature type="binding site" evidence="7">
    <location>
        <begin position="287"/>
        <end position="290"/>
    </location>
    <ligand>
        <name>GTP</name>
        <dbReference type="ChEBI" id="CHEBI:37565"/>
    </ligand>
</feature>
<feature type="binding site" evidence="7">
    <location>
        <begin position="212"/>
        <end position="215"/>
    </location>
    <ligand>
        <name>GTP</name>
        <dbReference type="ChEBI" id="CHEBI:37565"/>
    </ligand>
</feature>
<dbReference type="EC" id="3.6.5.-" evidence="7"/>
<dbReference type="InterPro" id="IPR006074">
    <property type="entry name" value="GTP1-OBG_CS"/>
</dbReference>
<evidence type="ECO:0000256" key="5">
    <source>
        <dbReference type="ARBA" id="ARBA00022842"/>
    </source>
</evidence>
<evidence type="ECO:0000256" key="4">
    <source>
        <dbReference type="ARBA" id="ARBA00022801"/>
    </source>
</evidence>
<dbReference type="InterPro" id="IPR006169">
    <property type="entry name" value="GTP1_OBG_dom"/>
</dbReference>
<comment type="subcellular location">
    <subcellularLocation>
        <location evidence="7">Cytoplasm</location>
    </subcellularLocation>
</comment>
<feature type="binding site" evidence="7">
    <location>
        <position position="192"/>
    </location>
    <ligand>
        <name>Mg(2+)</name>
        <dbReference type="ChEBI" id="CHEBI:18420"/>
    </ligand>
</feature>
<dbReference type="HAMAP" id="MF_01454">
    <property type="entry name" value="GTPase_Obg"/>
    <property type="match status" value="1"/>
</dbReference>
<organism evidence="10 11">
    <name type="scientific">Microvenator marinus</name>
    <dbReference type="NCBI Taxonomy" id="2600177"/>
    <lineage>
        <taxon>Bacteria</taxon>
        <taxon>Deltaproteobacteria</taxon>
        <taxon>Bradymonadales</taxon>
        <taxon>Microvenatoraceae</taxon>
        <taxon>Microvenator</taxon>
    </lineage>
</organism>
<keyword evidence="2 7" id="KW-0963">Cytoplasm</keyword>
<evidence type="ECO:0000256" key="1">
    <source>
        <dbReference type="ARBA" id="ARBA00007699"/>
    </source>
</evidence>
<dbReference type="GO" id="GO:0042254">
    <property type="term" value="P:ribosome biogenesis"/>
    <property type="evidence" value="ECO:0007669"/>
    <property type="project" value="UniProtKB-UniRule"/>
</dbReference>
<evidence type="ECO:0000259" key="8">
    <source>
        <dbReference type="PROSITE" id="PS51710"/>
    </source>
</evidence>
<dbReference type="GO" id="GO:0005525">
    <property type="term" value="F:GTP binding"/>
    <property type="evidence" value="ECO:0007669"/>
    <property type="project" value="UniProtKB-UniRule"/>
</dbReference>
<comment type="similarity">
    <text evidence="1 7">Belongs to the TRAFAC class OBG-HflX-like GTPase superfamily. OBG GTPase family.</text>
</comment>
<dbReference type="InterPro" id="IPR014100">
    <property type="entry name" value="GTP-bd_Obg/CgtA"/>
</dbReference>
<evidence type="ECO:0000313" key="11">
    <source>
        <dbReference type="Proteomes" id="UP000321595"/>
    </source>
</evidence>
<evidence type="ECO:0000313" key="10">
    <source>
        <dbReference type="EMBL" id="QED29543.1"/>
    </source>
</evidence>
<dbReference type="KEGG" id="bbae:FRD01_20345"/>
<evidence type="ECO:0000256" key="6">
    <source>
        <dbReference type="ARBA" id="ARBA00023134"/>
    </source>
</evidence>
<comment type="cofactor">
    <cofactor evidence="7">
        <name>Mg(2+)</name>
        <dbReference type="ChEBI" id="CHEBI:18420"/>
    </cofactor>
</comment>
<feature type="binding site" evidence="7">
    <location>
        <begin position="165"/>
        <end position="172"/>
    </location>
    <ligand>
        <name>GTP</name>
        <dbReference type="ChEBI" id="CHEBI:37565"/>
    </ligand>
</feature>
<sequence>MFVDEATVEVSAGDGGDGAVAFRREKYVPRGGPAGGDGGKGGDVIFVASHNANTLADFRHVRHLRAQKGAQGGGNNMSGKSGEDVVVELPVGTLITDLATGELVADLIEAGQRVVVAKGGDGGQGNARFATARNRTPRKATPGWPGEEKKLQLELKLIADVALVGYPSVGKSTIIAALSNARPKIAAYPFTTLVPNLGVVRWADYKEFVIADVPGLIEGASEGHGLGIQFLKHVERTNLIAHVIEVVPQLEGQETERDPIQDFHRICKELASFNPEILERPQIVILNKADLPFVSDEIERLRAYFEEEEKLPFIAISAAAHQNLAELQLMLGTALENAGFGKQKEFWEP</sequence>
<dbReference type="NCBIfam" id="NF008956">
    <property type="entry name" value="PRK12299.1"/>
    <property type="match status" value="1"/>
</dbReference>
<dbReference type="NCBIfam" id="NF008955">
    <property type="entry name" value="PRK12297.1"/>
    <property type="match status" value="1"/>
</dbReference>
<dbReference type="SUPFAM" id="SSF82051">
    <property type="entry name" value="Obg GTP-binding protein N-terminal domain"/>
    <property type="match status" value="1"/>
</dbReference>
<feature type="domain" description="OBG-type G" evidence="8">
    <location>
        <begin position="159"/>
        <end position="336"/>
    </location>
</feature>
<evidence type="ECO:0000256" key="3">
    <source>
        <dbReference type="ARBA" id="ARBA00022741"/>
    </source>
</evidence>